<evidence type="ECO:0000313" key="2">
    <source>
        <dbReference type="EMBL" id="CAI6335596.1"/>
    </source>
</evidence>
<reference evidence="2" key="1">
    <citation type="submission" date="2023-01" db="EMBL/GenBank/DDBJ databases">
        <authorList>
            <person name="Van Ghelder C."/>
            <person name="Rancurel C."/>
        </authorList>
    </citation>
    <scope>NUCLEOTIDE SEQUENCE</scope>
    <source>
        <strain evidence="2">CNCM I-4278</strain>
    </source>
</reference>
<sequence length="452" mass="50767">MPSDGSRCLVCTDLDIDCTNIQPRKRRGPKNRYVQALRAHLDGTTVEESISGRPSLGLIASYEIIQNIISDWFDWIHPVAPIFHMATFTRRVAESQSTGDCSAPFLLLVASMCAATVASLPRRSSLYGGVTFGHCISLAERFQLWSPSTNITLERTLTLYNLSSAASHEFDLDAAFVQRSMSEVACSLKYLVHYELDRMTFLDQQLLKRVYWLAYAGQCTGDMHGRPLVVLRQPHDHVNALIPLEVSDEQLSKGGSELVDGEDYPQTDSYIAGLNVLSRLFLVWQSSQAIAAQSMDNLQRHISQAQQVLAGLPPELTWHEKEKPVQTKKEFAFTVQKVNLKVTQLHVRSNLLEQMNTIAKDQQLRFTPHAIIEERHQVVDELLETLYRVPKEVFDANGYSIVPKIRDIGSALLDELRTGMHGRTSQASTSLDKLLAKLEELDMRHVVLTPVG</sequence>
<gene>
    <name evidence="2" type="ORF">PDIGIT_LOCUS8680</name>
</gene>
<protein>
    <recommendedName>
        <fullName evidence="4">Transcription factor domain-containing protein</fullName>
    </recommendedName>
</protein>
<dbReference type="EMBL" id="CAOQHR010000006">
    <property type="protein sequence ID" value="CAI6335596.1"/>
    <property type="molecule type" value="Genomic_DNA"/>
</dbReference>
<evidence type="ECO:0000313" key="3">
    <source>
        <dbReference type="Proteomes" id="UP001152607"/>
    </source>
</evidence>
<dbReference type="PANTHER" id="PTHR31668">
    <property type="entry name" value="GLUCOSE TRANSPORT TRANSCRIPTION REGULATOR RGT1-RELATED-RELATED"/>
    <property type="match status" value="1"/>
</dbReference>
<keyword evidence="1" id="KW-0539">Nucleus</keyword>
<dbReference type="InterPro" id="IPR050797">
    <property type="entry name" value="Carb_Metab_Trans_Reg"/>
</dbReference>
<comment type="caution">
    <text evidence="2">The sequence shown here is derived from an EMBL/GenBank/DDBJ whole genome shotgun (WGS) entry which is preliminary data.</text>
</comment>
<accession>A0A9W4UG71</accession>
<evidence type="ECO:0008006" key="4">
    <source>
        <dbReference type="Google" id="ProtNLM"/>
    </source>
</evidence>
<dbReference type="AlphaFoldDB" id="A0A9W4UG71"/>
<organism evidence="2 3">
    <name type="scientific">Periconia digitata</name>
    <dbReference type="NCBI Taxonomy" id="1303443"/>
    <lineage>
        <taxon>Eukaryota</taxon>
        <taxon>Fungi</taxon>
        <taxon>Dikarya</taxon>
        <taxon>Ascomycota</taxon>
        <taxon>Pezizomycotina</taxon>
        <taxon>Dothideomycetes</taxon>
        <taxon>Pleosporomycetidae</taxon>
        <taxon>Pleosporales</taxon>
        <taxon>Massarineae</taxon>
        <taxon>Periconiaceae</taxon>
        <taxon>Periconia</taxon>
    </lineage>
</organism>
<keyword evidence="3" id="KW-1185">Reference proteome</keyword>
<name>A0A9W4UG71_9PLEO</name>
<dbReference type="Proteomes" id="UP001152607">
    <property type="component" value="Unassembled WGS sequence"/>
</dbReference>
<proteinExistence type="predicted"/>
<dbReference type="CDD" id="cd12148">
    <property type="entry name" value="fungal_TF_MHR"/>
    <property type="match status" value="1"/>
</dbReference>
<dbReference type="OrthoDB" id="2534600at2759"/>
<evidence type="ECO:0000256" key="1">
    <source>
        <dbReference type="ARBA" id="ARBA00023242"/>
    </source>
</evidence>